<proteinExistence type="inferred from homology"/>
<evidence type="ECO:0000313" key="7">
    <source>
        <dbReference type="Proteomes" id="UP000292262"/>
    </source>
</evidence>
<evidence type="ECO:0000256" key="1">
    <source>
        <dbReference type="ARBA" id="ARBA00001974"/>
    </source>
</evidence>
<keyword evidence="3" id="KW-0285">Flavoprotein</keyword>
<evidence type="ECO:0000256" key="2">
    <source>
        <dbReference type="ARBA" id="ARBA00006442"/>
    </source>
</evidence>
<dbReference type="PRINTS" id="PR00411">
    <property type="entry name" value="PNDRDTASEI"/>
</dbReference>
<dbReference type="InterPro" id="IPR036188">
    <property type="entry name" value="FAD/NAD-bd_sf"/>
</dbReference>
<reference evidence="6 7" key="1">
    <citation type="submission" date="2019-02" db="EMBL/GenBank/DDBJ databases">
        <title>Genomic Encyclopedia of Type Strains, Phase IV (KMG-IV): sequencing the most valuable type-strain genomes for metagenomic binning, comparative biology and taxonomic classification.</title>
        <authorList>
            <person name="Goeker M."/>
        </authorList>
    </citation>
    <scope>NUCLEOTIDE SEQUENCE [LARGE SCALE GENOMIC DNA]</scope>
    <source>
        <strain evidence="6 7">DSM 17196</strain>
    </source>
</reference>
<comment type="cofactor">
    <cofactor evidence="1">
        <name>FAD</name>
        <dbReference type="ChEBI" id="CHEBI:57692"/>
    </cofactor>
</comment>
<dbReference type="PANTHER" id="PTHR43429">
    <property type="entry name" value="PYRIDINE NUCLEOTIDE-DISULFIDE OXIDOREDUCTASE DOMAIN-CONTAINING"/>
    <property type="match status" value="1"/>
</dbReference>
<evidence type="ECO:0000256" key="4">
    <source>
        <dbReference type="ARBA" id="ARBA00022827"/>
    </source>
</evidence>
<protein>
    <submittedName>
        <fullName evidence="6">Pyridine nucleotide-disulfide oxidoreductase</fullName>
    </submittedName>
</protein>
<dbReference type="Gene3D" id="3.50.50.60">
    <property type="entry name" value="FAD/NAD(P)-binding domain"/>
    <property type="match status" value="2"/>
</dbReference>
<evidence type="ECO:0000313" key="6">
    <source>
        <dbReference type="EMBL" id="RZS99765.1"/>
    </source>
</evidence>
<gene>
    <name evidence="6" type="ORF">EV197_0991</name>
</gene>
<evidence type="ECO:0000259" key="5">
    <source>
        <dbReference type="Pfam" id="PF07992"/>
    </source>
</evidence>
<evidence type="ECO:0000256" key="3">
    <source>
        <dbReference type="ARBA" id="ARBA00022630"/>
    </source>
</evidence>
<dbReference type="EMBL" id="SGXE01000001">
    <property type="protein sequence ID" value="RZS99765.1"/>
    <property type="molecule type" value="Genomic_DNA"/>
</dbReference>
<name>A0A4Q7PH90_9FLAO</name>
<organism evidence="6 7">
    <name type="scientific">Aquimarina brevivitae</name>
    <dbReference type="NCBI Taxonomy" id="323412"/>
    <lineage>
        <taxon>Bacteria</taxon>
        <taxon>Pseudomonadati</taxon>
        <taxon>Bacteroidota</taxon>
        <taxon>Flavobacteriia</taxon>
        <taxon>Flavobacteriales</taxon>
        <taxon>Flavobacteriaceae</taxon>
        <taxon>Aquimarina</taxon>
    </lineage>
</organism>
<accession>A0A4Q7PH90</accession>
<dbReference type="PANTHER" id="PTHR43429:SF3">
    <property type="entry name" value="NITRITE REDUCTASE [NAD(P)H]"/>
    <property type="match status" value="1"/>
</dbReference>
<dbReference type="Pfam" id="PF07992">
    <property type="entry name" value="Pyr_redox_2"/>
    <property type="match status" value="1"/>
</dbReference>
<dbReference type="InterPro" id="IPR023753">
    <property type="entry name" value="FAD/NAD-binding_dom"/>
</dbReference>
<dbReference type="RefSeq" id="WP_130285583.1">
    <property type="nucleotide sequence ID" value="NZ_SGXE01000001.1"/>
</dbReference>
<dbReference type="AlphaFoldDB" id="A0A4Q7PH90"/>
<dbReference type="OrthoDB" id="9792592at2"/>
<comment type="caution">
    <text evidence="6">The sequence shown here is derived from an EMBL/GenBank/DDBJ whole genome shotgun (WGS) entry which is preliminary data.</text>
</comment>
<dbReference type="Proteomes" id="UP000292262">
    <property type="component" value="Unassembled WGS sequence"/>
</dbReference>
<feature type="domain" description="FAD/NAD(P)-binding" evidence="5">
    <location>
        <begin position="3"/>
        <end position="283"/>
    </location>
</feature>
<keyword evidence="7" id="KW-1185">Reference proteome</keyword>
<dbReference type="InterPro" id="IPR050260">
    <property type="entry name" value="FAD-bd_OxRdtase"/>
</dbReference>
<sequence>MEHVVIIGNGISGVTAARHIRKMSDKRITIISSETEYFFSRTALMYIYMGHMKFSHTQPYENWFWKKNNIELRKAFVEKVSTENKTLQFSDGDTLHYDTLIIATGSKPNKFGWPGQDLKGVMGMYHKQDLDQLEKYAPNPNSCKRAVIVGGGLIGIELAEMLRSRDIPVTFLVRESSFWNGVLPEGESAMINRHIEQHHIDLRLSSNLKEIIADDQGKVKGVVVQETGEVIDCNVVGLTAGVTPNIDFLKDSNIELGKGVKVNRFLETNIPDVYAIGDCAEQHEAIGLRRPVEAVWYTGRMMGETVAQTICDNRIAYNPGHWFNSAKFLDIEYQTYGWVFAKPKEYEAQFHWKHSDDTKCITISYHKNDRRFLGINTFGIRMRHEVFDRWLTEERDVDYVIKHLTEANFDPEFYKKYEEEISLSFQNSQLQTT</sequence>
<comment type="similarity">
    <text evidence="2">Belongs to the FAD-dependent oxidoreductase family.</text>
</comment>
<keyword evidence="4" id="KW-0274">FAD</keyword>
<dbReference type="PRINTS" id="PR00368">
    <property type="entry name" value="FADPNR"/>
</dbReference>
<dbReference type="SUPFAM" id="SSF51905">
    <property type="entry name" value="FAD/NAD(P)-binding domain"/>
    <property type="match status" value="1"/>
</dbReference>
<dbReference type="GO" id="GO:0016491">
    <property type="term" value="F:oxidoreductase activity"/>
    <property type="evidence" value="ECO:0007669"/>
    <property type="project" value="InterPro"/>
</dbReference>